<dbReference type="Proteomes" id="UP001140510">
    <property type="component" value="Unassembled WGS sequence"/>
</dbReference>
<protein>
    <submittedName>
        <fullName evidence="2">Uncharacterized protein</fullName>
    </submittedName>
</protein>
<evidence type="ECO:0000313" key="2">
    <source>
        <dbReference type="EMBL" id="KAJ4410801.1"/>
    </source>
</evidence>
<keyword evidence="1" id="KW-0812">Transmembrane</keyword>
<gene>
    <name evidence="2" type="ORF">N0V91_001729</name>
</gene>
<evidence type="ECO:0000313" key="3">
    <source>
        <dbReference type="Proteomes" id="UP001140510"/>
    </source>
</evidence>
<dbReference type="EMBL" id="JAPEVA010000007">
    <property type="protein sequence ID" value="KAJ4410801.1"/>
    <property type="molecule type" value="Genomic_DNA"/>
</dbReference>
<keyword evidence="1" id="KW-0472">Membrane</keyword>
<sequence length="428" mass="48337">MTTFNDTWPATPMINAIMFGQGYTNGLSEFQTSTTLVDCPTGYCEFDNAQTLAITYQCVERTDIKYEPKTETTYAYQYLPGTDLLFFLDGNDNMKQHRITAESYSQWPDPDTYPDYQQSVFSGKFGPLIVRTAMMMNLGNGTTDVSAKNNYGTFAMECGLFWEVQTTQLYVNATDDISNGTLASRDSSVTFTYEPGNGTLDAAWLITPDTCIVANKTVPNDDSAYYKDNCIHLVGKGADDGLQNMLKDPTLGLMGDLFIVNMYTDDTAQWNKRSLFAINMEQASSNQIPDDAYNNIKSMWDNIAFAASYTIRRTRSLMNDGSRVNLHIRGDTYVLVFYYSVDWPRLGLPAFVVLCCALFVLYAALVTRHEYAWRRSALPLFFHGLEDNERVARGDLRDFNVMQDVAKDVRVRLTEHVDANGARFTTEH</sequence>
<organism evidence="2 3">
    <name type="scientific">Didymella pomorum</name>
    <dbReference type="NCBI Taxonomy" id="749634"/>
    <lineage>
        <taxon>Eukaryota</taxon>
        <taxon>Fungi</taxon>
        <taxon>Dikarya</taxon>
        <taxon>Ascomycota</taxon>
        <taxon>Pezizomycotina</taxon>
        <taxon>Dothideomycetes</taxon>
        <taxon>Pleosporomycetidae</taxon>
        <taxon>Pleosporales</taxon>
        <taxon>Pleosporineae</taxon>
        <taxon>Didymellaceae</taxon>
        <taxon>Didymella</taxon>
    </lineage>
</organism>
<evidence type="ECO:0000256" key="1">
    <source>
        <dbReference type="SAM" id="Phobius"/>
    </source>
</evidence>
<keyword evidence="1" id="KW-1133">Transmembrane helix</keyword>
<name>A0A9W8ZLF7_9PLEO</name>
<dbReference type="OrthoDB" id="5376804at2759"/>
<reference evidence="2" key="1">
    <citation type="submission" date="2022-10" db="EMBL/GenBank/DDBJ databases">
        <title>Tapping the CABI collections for fungal endophytes: first genome assemblies for Collariella, Neodidymelliopsis, Ascochyta clinopodiicola, Didymella pomorum, Didymosphaeria variabile, Neocosmospora piperis and Neocucurbitaria cava.</title>
        <authorList>
            <person name="Hill R."/>
        </authorList>
    </citation>
    <scope>NUCLEOTIDE SEQUENCE</scope>
    <source>
        <strain evidence="2">IMI 355091</strain>
    </source>
</reference>
<dbReference type="PANTHER" id="PTHR35394:SF5">
    <property type="entry name" value="DUF3176 DOMAIN-CONTAINING PROTEIN"/>
    <property type="match status" value="1"/>
</dbReference>
<proteinExistence type="predicted"/>
<comment type="caution">
    <text evidence="2">The sequence shown here is derived from an EMBL/GenBank/DDBJ whole genome shotgun (WGS) entry which is preliminary data.</text>
</comment>
<feature type="transmembrane region" description="Helical" evidence="1">
    <location>
        <begin position="346"/>
        <end position="365"/>
    </location>
</feature>
<dbReference type="PANTHER" id="PTHR35394">
    <property type="entry name" value="DUF3176 DOMAIN-CONTAINING PROTEIN"/>
    <property type="match status" value="1"/>
</dbReference>
<dbReference type="AlphaFoldDB" id="A0A9W8ZLF7"/>
<keyword evidence="3" id="KW-1185">Reference proteome</keyword>
<accession>A0A9W8ZLF7</accession>